<evidence type="ECO:0000313" key="2">
    <source>
        <dbReference type="Proteomes" id="UP000233551"/>
    </source>
</evidence>
<gene>
    <name evidence="1" type="ORF">CRG98_008354</name>
</gene>
<comment type="caution">
    <text evidence="1">The sequence shown here is derived from an EMBL/GenBank/DDBJ whole genome shotgun (WGS) entry which is preliminary data.</text>
</comment>
<dbReference type="AlphaFoldDB" id="A0A2I0KRY7"/>
<reference evidence="1 2" key="1">
    <citation type="submission" date="2017-11" db="EMBL/GenBank/DDBJ databases">
        <title>De-novo sequencing of pomegranate (Punica granatum L.) genome.</title>
        <authorList>
            <person name="Akparov Z."/>
            <person name="Amiraslanov A."/>
            <person name="Hajiyeva S."/>
            <person name="Abbasov M."/>
            <person name="Kaur K."/>
            <person name="Hamwieh A."/>
            <person name="Solovyev V."/>
            <person name="Salamov A."/>
            <person name="Braich B."/>
            <person name="Kosarev P."/>
            <person name="Mahmoud A."/>
            <person name="Hajiyev E."/>
            <person name="Babayeva S."/>
            <person name="Izzatullayeva V."/>
            <person name="Mammadov A."/>
            <person name="Mammadov A."/>
            <person name="Sharifova S."/>
            <person name="Ojaghi J."/>
            <person name="Eynullazada K."/>
            <person name="Bayramov B."/>
            <person name="Abdulazimova A."/>
            <person name="Shahmuradov I."/>
        </authorList>
    </citation>
    <scope>NUCLEOTIDE SEQUENCE [LARGE SCALE GENOMIC DNA]</scope>
    <source>
        <strain evidence="2">cv. AG2017</strain>
        <tissue evidence="1">Leaf</tissue>
    </source>
</reference>
<dbReference type="Proteomes" id="UP000233551">
    <property type="component" value="Unassembled WGS sequence"/>
</dbReference>
<accession>A0A2I0KRY7</accession>
<proteinExistence type="predicted"/>
<evidence type="ECO:0000313" key="1">
    <source>
        <dbReference type="EMBL" id="PKI71254.1"/>
    </source>
</evidence>
<keyword evidence="2" id="KW-1185">Reference proteome</keyword>
<sequence length="66" mass="7891">MEELWRWMSNWESRVEDEKMFAGETYNDRTKWPLSKLLKDLVVQTENSLEVVFLDLDNLDVILVGD</sequence>
<name>A0A2I0KRY7_PUNGR</name>
<protein>
    <submittedName>
        <fullName evidence="1">Uncharacterized protein</fullName>
    </submittedName>
</protein>
<organism evidence="1 2">
    <name type="scientific">Punica granatum</name>
    <name type="common">Pomegranate</name>
    <dbReference type="NCBI Taxonomy" id="22663"/>
    <lineage>
        <taxon>Eukaryota</taxon>
        <taxon>Viridiplantae</taxon>
        <taxon>Streptophyta</taxon>
        <taxon>Embryophyta</taxon>
        <taxon>Tracheophyta</taxon>
        <taxon>Spermatophyta</taxon>
        <taxon>Magnoliopsida</taxon>
        <taxon>eudicotyledons</taxon>
        <taxon>Gunneridae</taxon>
        <taxon>Pentapetalae</taxon>
        <taxon>rosids</taxon>
        <taxon>malvids</taxon>
        <taxon>Myrtales</taxon>
        <taxon>Lythraceae</taxon>
        <taxon>Punica</taxon>
    </lineage>
</organism>
<dbReference type="EMBL" id="PGOL01000386">
    <property type="protein sequence ID" value="PKI71254.1"/>
    <property type="molecule type" value="Genomic_DNA"/>
</dbReference>